<keyword evidence="2" id="KW-1185">Reference proteome</keyword>
<dbReference type="Proteomes" id="UP000790709">
    <property type="component" value="Unassembled WGS sequence"/>
</dbReference>
<evidence type="ECO:0000313" key="2">
    <source>
        <dbReference type="Proteomes" id="UP000790709"/>
    </source>
</evidence>
<sequence length="1203" mass="130008">MIALEARGFISTAIFSLISLLHFSGIHTFNDVILPLLVYHAIPRLVEGPAYPYRETTRLIDPPPRIAHAIPYGPSFCNVTSGFEGTDSLLPPPAFSFATLEYYPPVVPPTRAATPLPKTTHGDIAPYTPRTISFCPVLAMGWYMVILFRAYVALGVAGFIAHWCIEGLPECNLEASVPTENRLRPQHWKTTAPMSAIRTFIARLRTRPIGGPDTEPILPRRSLPLPNSAIALPKIPVIIVTPGEELRSDNRRPHLLNKDRAIRTRVNILPSPENFVNVAPIGESYPRPSVPDHGHRRTVENDRTLASISPSDPLKGSQLDSLVSTKRWRRRNVWVDKPTSSSFAATRDGQEVRAQHSRSATISPGARNDTINRNVWQSPTVARRRLLSDEAGWRVPDLSVVRQSVKLDEARSDLRRDSMGDKNQITISGAKVGDMETSISHTSNRIGRLEIVDCDGVKMVMEENSGRTTEIPVGAIGNPCGDFPRQNAACGASFGFDPATGRELAVDNGAGLSDLPKTTTEEVLGVNNEALETLPRMLPPTGENTLDRQTTPGLAVGTCLSDNEEFSKALRTPLPSSPVAASVTVSTGEDPVIGTGSVPILASPAEKQGTHCAVGEQKEVISVSLPDNDDDDLISALSTPLPASNSGLDNLDPLKDDHVKGDLIFNRTDANFLKAMATRLPEGSDSDEYDTEGEGSGRLAEDESHSQPLEASVAVLPQPSAQGPDIAASTMELKVAQVPLELPTCDTSLPSCHVGFVPMIPFHGSPPAGKAVERNMSTGQQRPKGTQPLSPDYMECISNQGATVCSNFTDSVNMDTGHVQCSALTTKDALDRPRAIAHVWDLPIADHRDISQDRLLSASIHAPSRTLMKPVAPSALGSPRRQRATTVVPMDSRSFEVSSVSYRQISVSMHASRKPIDWAKSSRSTATKETVEHPQRRGRLSTSPPGMFAAWQSIRPISRPEGRLAAKVSGELGHSDSGLAPGKRPDRTSSTTSVTQSHLHQKRMQSGVSDAFYMTPKPTMKRPAFVDRKASATYSLDSTPVIAAIGEQSAKPHNQNISEPRSTAALSNILAASETAQRERDNGAQHGVFMSHLSNAAIYLSAEQTTVMGPTPPTEPPATETSHAYAGRGDFSSNAYLEGNGARKRGRADSGTTDDMDVDDLIASLAGEKPVENTAKRPRTNSVSAARRFLTPTEHRTRECLSR</sequence>
<proteinExistence type="predicted"/>
<dbReference type="EMBL" id="MU266389">
    <property type="protein sequence ID" value="KAH7926076.1"/>
    <property type="molecule type" value="Genomic_DNA"/>
</dbReference>
<name>A0ACB8BJM2_9AGAM</name>
<accession>A0ACB8BJM2</accession>
<gene>
    <name evidence="1" type="ORF">BV22DRAFT_383695</name>
</gene>
<reference evidence="1" key="1">
    <citation type="journal article" date="2021" name="New Phytol.">
        <title>Evolutionary innovations through gain and loss of genes in the ectomycorrhizal Boletales.</title>
        <authorList>
            <person name="Wu G."/>
            <person name="Miyauchi S."/>
            <person name="Morin E."/>
            <person name="Kuo A."/>
            <person name="Drula E."/>
            <person name="Varga T."/>
            <person name="Kohler A."/>
            <person name="Feng B."/>
            <person name="Cao Y."/>
            <person name="Lipzen A."/>
            <person name="Daum C."/>
            <person name="Hundley H."/>
            <person name="Pangilinan J."/>
            <person name="Johnson J."/>
            <person name="Barry K."/>
            <person name="LaButti K."/>
            <person name="Ng V."/>
            <person name="Ahrendt S."/>
            <person name="Min B."/>
            <person name="Choi I.G."/>
            <person name="Park H."/>
            <person name="Plett J.M."/>
            <person name="Magnuson J."/>
            <person name="Spatafora J.W."/>
            <person name="Nagy L.G."/>
            <person name="Henrissat B."/>
            <person name="Grigoriev I.V."/>
            <person name="Yang Z.L."/>
            <person name="Xu J."/>
            <person name="Martin F.M."/>
        </authorList>
    </citation>
    <scope>NUCLEOTIDE SEQUENCE</scope>
    <source>
        <strain evidence="1">KUC20120723A-06</strain>
    </source>
</reference>
<comment type="caution">
    <text evidence="1">The sequence shown here is derived from an EMBL/GenBank/DDBJ whole genome shotgun (WGS) entry which is preliminary data.</text>
</comment>
<evidence type="ECO:0000313" key="1">
    <source>
        <dbReference type="EMBL" id="KAH7926076.1"/>
    </source>
</evidence>
<organism evidence="1 2">
    <name type="scientific">Leucogyrophana mollusca</name>
    <dbReference type="NCBI Taxonomy" id="85980"/>
    <lineage>
        <taxon>Eukaryota</taxon>
        <taxon>Fungi</taxon>
        <taxon>Dikarya</taxon>
        <taxon>Basidiomycota</taxon>
        <taxon>Agaricomycotina</taxon>
        <taxon>Agaricomycetes</taxon>
        <taxon>Agaricomycetidae</taxon>
        <taxon>Boletales</taxon>
        <taxon>Boletales incertae sedis</taxon>
        <taxon>Leucogyrophana</taxon>
    </lineage>
</organism>
<protein>
    <submittedName>
        <fullName evidence="1">Uncharacterized protein</fullName>
    </submittedName>
</protein>